<accession>A0AC34FBS8</accession>
<proteinExistence type="predicted"/>
<evidence type="ECO:0000313" key="2">
    <source>
        <dbReference type="WBParaSite" id="ES5_v2.g14229.t1"/>
    </source>
</evidence>
<dbReference type="Proteomes" id="UP000887579">
    <property type="component" value="Unplaced"/>
</dbReference>
<evidence type="ECO:0000313" key="1">
    <source>
        <dbReference type="Proteomes" id="UP000887579"/>
    </source>
</evidence>
<protein>
    <submittedName>
        <fullName evidence="2">Uncharacterized protein</fullName>
    </submittedName>
</protein>
<sequence>MKSSSLDGFSQEQLQKIFEKRKNVLTKKENPLNINSSTLSLHIAAYDNAFEAITVDSDGTEKEGSKNENFGLITKWKNVNQILTGSTFNVQNPFEFPRQQEGNQGYDPELMQFKASQRLLNPNLNICFGGAAEGCCKDGSIEDIDLSSAILFDFLYNGVLAFTRDRLIFGVERISVASGDSIRRFVNTPGLFRFVVGVTIDEDEEITSKLANDEVLVIFFPGKAAKAKTLFTDFGFFHIKSGDVLSTVNGFIKDLANNESF</sequence>
<organism evidence="1 2">
    <name type="scientific">Panagrolaimus sp. ES5</name>
    <dbReference type="NCBI Taxonomy" id="591445"/>
    <lineage>
        <taxon>Eukaryota</taxon>
        <taxon>Metazoa</taxon>
        <taxon>Ecdysozoa</taxon>
        <taxon>Nematoda</taxon>
        <taxon>Chromadorea</taxon>
        <taxon>Rhabditida</taxon>
        <taxon>Tylenchina</taxon>
        <taxon>Panagrolaimomorpha</taxon>
        <taxon>Panagrolaimoidea</taxon>
        <taxon>Panagrolaimidae</taxon>
        <taxon>Panagrolaimus</taxon>
    </lineage>
</organism>
<name>A0AC34FBS8_9BILA</name>
<dbReference type="WBParaSite" id="ES5_v2.g14229.t1">
    <property type="protein sequence ID" value="ES5_v2.g14229.t1"/>
    <property type="gene ID" value="ES5_v2.g14229"/>
</dbReference>
<reference evidence="2" key="1">
    <citation type="submission" date="2022-11" db="UniProtKB">
        <authorList>
            <consortium name="WormBaseParasite"/>
        </authorList>
    </citation>
    <scope>IDENTIFICATION</scope>
</reference>